<evidence type="ECO:0000256" key="7">
    <source>
        <dbReference type="ARBA" id="ARBA00023163"/>
    </source>
</evidence>
<comment type="caution">
    <text evidence="12">The sequence shown here is derived from an EMBL/GenBank/DDBJ whole genome shotgun (WGS) entry which is preliminary data.</text>
</comment>
<keyword evidence="3 9" id="KW-0863">Zinc-finger</keyword>
<reference evidence="12 13" key="1">
    <citation type="submission" date="2020-12" db="EMBL/GenBank/DDBJ databases">
        <title>Concerted genomic and epigenomic changes stabilize Arabidopsis allopolyploids.</title>
        <authorList>
            <person name="Chen Z."/>
        </authorList>
    </citation>
    <scope>NUCLEOTIDE SEQUENCE [LARGE SCALE GENOMIC DNA]</scope>
    <source>
        <strain evidence="12">As9502</strain>
        <tissue evidence="12">Leaf</tissue>
    </source>
</reference>
<evidence type="ECO:0000256" key="8">
    <source>
        <dbReference type="ARBA" id="ARBA00023242"/>
    </source>
</evidence>
<evidence type="ECO:0000256" key="2">
    <source>
        <dbReference type="ARBA" id="ARBA00022723"/>
    </source>
</evidence>
<dbReference type="GO" id="GO:0003677">
    <property type="term" value="F:DNA binding"/>
    <property type="evidence" value="ECO:0007669"/>
    <property type="project" value="UniProtKB-KW"/>
</dbReference>
<evidence type="ECO:0000256" key="9">
    <source>
        <dbReference type="PROSITE-ProRule" id="PRU00027"/>
    </source>
</evidence>
<dbReference type="InterPro" id="IPR008906">
    <property type="entry name" value="HATC_C_dom"/>
</dbReference>
<keyword evidence="13" id="KW-1185">Reference proteome</keyword>
<keyword evidence="5" id="KW-0805">Transcription regulation</keyword>
<keyword evidence="7" id="KW-0804">Transcription</keyword>
<keyword evidence="6" id="KW-0238">DNA-binding</keyword>
<comment type="subcellular location">
    <subcellularLocation>
        <location evidence="1">Nucleus</location>
    </subcellularLocation>
</comment>
<keyword evidence="8" id="KW-0539">Nucleus</keyword>
<gene>
    <name evidence="12" type="ORF">ISN44_As12g028510</name>
</gene>
<dbReference type="PANTHER" id="PTHR46481">
    <property type="entry name" value="ZINC FINGER BED DOMAIN-CONTAINING PROTEIN 4"/>
    <property type="match status" value="1"/>
</dbReference>
<evidence type="ECO:0000256" key="1">
    <source>
        <dbReference type="ARBA" id="ARBA00004123"/>
    </source>
</evidence>
<dbReference type="AlphaFoldDB" id="A0A8T1YMZ4"/>
<feature type="region of interest" description="Disordered" evidence="10">
    <location>
        <begin position="349"/>
        <end position="371"/>
    </location>
</feature>
<evidence type="ECO:0000313" key="13">
    <source>
        <dbReference type="Proteomes" id="UP000694251"/>
    </source>
</evidence>
<dbReference type="Pfam" id="PF02892">
    <property type="entry name" value="zf-BED"/>
    <property type="match status" value="1"/>
</dbReference>
<evidence type="ECO:0000256" key="10">
    <source>
        <dbReference type="SAM" id="MobiDB-lite"/>
    </source>
</evidence>
<dbReference type="InterPro" id="IPR003656">
    <property type="entry name" value="Znf_BED"/>
</dbReference>
<sequence>MAYEDHIDIDIEPKAVQTRKRSASSTALPPKPKKRYAKRALVWQYFVLKEDDDLHSICKYCRAEIGCDTKSVGTSLMISHIDRCKLFKEYHEREKQQKLSGGDGGNMQVVRGVEEFLWLYVAYVQYTTCTREIDGMYVQEKVALKSMFSVEKKRVSVTTNIWVSPTTSYNYMVVTGHWIDANWRMQKRILSFKGNDKALRVFEDALRLRGLEALVQDGDLMHMRCCAHILNLIVGDGLKKAKTSIAATRIAVNYMRNNFQRLKSFVLRCETGKIARGSLPLDVVTRWSSTYLMLTSAIKLRPAFEKMSAEDKLYCEYFEEEDEKTKTKRIGPPTSTQWDEVQSIRLSKLDVTDGGGNQSDPRDSEQKSTKCDLSCDEDDVMYEGADVIFHKQVRERSNVEGFSELDIYLAEKPELKVVNPLELPYDFLSSGSLIAPNSQFPILSEVAKDVLALHVSSVASESAFSTTG</sequence>
<dbReference type="PANTHER" id="PTHR46481:SF2">
    <property type="entry name" value="BED-TYPE DOMAIN-CONTAINING PROTEIN"/>
    <property type="match status" value="1"/>
</dbReference>
<evidence type="ECO:0000313" key="12">
    <source>
        <dbReference type="EMBL" id="KAG7547631.1"/>
    </source>
</evidence>
<organism evidence="12 13">
    <name type="scientific">Arabidopsis suecica</name>
    <name type="common">Swedish thale-cress</name>
    <name type="synonym">Cardaminopsis suecica</name>
    <dbReference type="NCBI Taxonomy" id="45249"/>
    <lineage>
        <taxon>Eukaryota</taxon>
        <taxon>Viridiplantae</taxon>
        <taxon>Streptophyta</taxon>
        <taxon>Embryophyta</taxon>
        <taxon>Tracheophyta</taxon>
        <taxon>Spermatophyta</taxon>
        <taxon>Magnoliopsida</taxon>
        <taxon>eudicotyledons</taxon>
        <taxon>Gunneridae</taxon>
        <taxon>Pentapetalae</taxon>
        <taxon>rosids</taxon>
        <taxon>malvids</taxon>
        <taxon>Brassicales</taxon>
        <taxon>Brassicaceae</taxon>
        <taxon>Camelineae</taxon>
        <taxon>Arabidopsis</taxon>
    </lineage>
</organism>
<dbReference type="InterPro" id="IPR052035">
    <property type="entry name" value="ZnF_BED_domain_contain"/>
</dbReference>
<evidence type="ECO:0000256" key="5">
    <source>
        <dbReference type="ARBA" id="ARBA00023015"/>
    </source>
</evidence>
<dbReference type="SMART" id="SM00614">
    <property type="entry name" value="ZnF_BED"/>
    <property type="match status" value="1"/>
</dbReference>
<keyword evidence="4" id="KW-0862">Zinc</keyword>
<evidence type="ECO:0000256" key="3">
    <source>
        <dbReference type="ARBA" id="ARBA00022771"/>
    </source>
</evidence>
<dbReference type="Pfam" id="PF05699">
    <property type="entry name" value="Dimer_Tnp_hAT"/>
    <property type="match status" value="1"/>
</dbReference>
<feature type="compositionally biased region" description="Basic and acidic residues" evidence="10">
    <location>
        <begin position="360"/>
        <end position="370"/>
    </location>
</feature>
<feature type="domain" description="BED-type" evidence="11">
    <location>
        <begin position="37"/>
        <end position="98"/>
    </location>
</feature>
<dbReference type="GO" id="GO:0046983">
    <property type="term" value="F:protein dimerization activity"/>
    <property type="evidence" value="ECO:0007669"/>
    <property type="project" value="InterPro"/>
</dbReference>
<accession>A0A8T1YMZ4</accession>
<dbReference type="PROSITE" id="PS50808">
    <property type="entry name" value="ZF_BED"/>
    <property type="match status" value="1"/>
</dbReference>
<keyword evidence="2" id="KW-0479">Metal-binding</keyword>
<dbReference type="Proteomes" id="UP000694251">
    <property type="component" value="Chromosome 12"/>
</dbReference>
<proteinExistence type="predicted"/>
<dbReference type="EMBL" id="JAEFBJ010000012">
    <property type="protein sequence ID" value="KAG7547631.1"/>
    <property type="molecule type" value="Genomic_DNA"/>
</dbReference>
<dbReference type="GO" id="GO:0008270">
    <property type="term" value="F:zinc ion binding"/>
    <property type="evidence" value="ECO:0007669"/>
    <property type="project" value="UniProtKB-KW"/>
</dbReference>
<evidence type="ECO:0000259" key="11">
    <source>
        <dbReference type="PROSITE" id="PS50808"/>
    </source>
</evidence>
<name>A0A8T1YMZ4_ARASU</name>
<dbReference type="OrthoDB" id="1741548at2759"/>
<dbReference type="GO" id="GO:0005634">
    <property type="term" value="C:nucleus"/>
    <property type="evidence" value="ECO:0007669"/>
    <property type="project" value="UniProtKB-SubCell"/>
</dbReference>
<evidence type="ECO:0000256" key="4">
    <source>
        <dbReference type="ARBA" id="ARBA00022833"/>
    </source>
</evidence>
<protein>
    <submittedName>
        <fullName evidence="12">Zinc finger BED-type</fullName>
    </submittedName>
</protein>
<evidence type="ECO:0000256" key="6">
    <source>
        <dbReference type="ARBA" id="ARBA00023125"/>
    </source>
</evidence>